<evidence type="ECO:0000313" key="2">
    <source>
        <dbReference type="Proteomes" id="UP000794436"/>
    </source>
</evidence>
<reference evidence="1" key="1">
    <citation type="submission" date="2019-03" db="EMBL/GenBank/DDBJ databases">
        <title>Long read genome sequence of the mycoparasitic Pythium oligandrum ATCC 38472 isolated from sugarbeet rhizosphere.</title>
        <authorList>
            <person name="Gaulin E."/>
        </authorList>
    </citation>
    <scope>NUCLEOTIDE SEQUENCE</scope>
    <source>
        <strain evidence="1">ATCC 38472_TT</strain>
    </source>
</reference>
<dbReference type="EMBL" id="SPLM01000077">
    <property type="protein sequence ID" value="TMW61198.1"/>
    <property type="molecule type" value="Genomic_DNA"/>
</dbReference>
<dbReference type="Proteomes" id="UP000794436">
    <property type="component" value="Unassembled WGS sequence"/>
</dbReference>
<accession>A0A8K1FJY5</accession>
<keyword evidence="2" id="KW-1185">Reference proteome</keyword>
<proteinExistence type="predicted"/>
<evidence type="ECO:0000313" key="1">
    <source>
        <dbReference type="EMBL" id="TMW61198.1"/>
    </source>
</evidence>
<gene>
    <name evidence="1" type="ORF">Poli38472_013661</name>
</gene>
<dbReference type="OrthoDB" id="116024at2759"/>
<comment type="caution">
    <text evidence="1">The sequence shown here is derived from an EMBL/GenBank/DDBJ whole genome shotgun (WGS) entry which is preliminary data.</text>
</comment>
<organism evidence="1 2">
    <name type="scientific">Pythium oligandrum</name>
    <name type="common">Mycoparasitic fungus</name>
    <dbReference type="NCBI Taxonomy" id="41045"/>
    <lineage>
        <taxon>Eukaryota</taxon>
        <taxon>Sar</taxon>
        <taxon>Stramenopiles</taxon>
        <taxon>Oomycota</taxon>
        <taxon>Peronosporomycetes</taxon>
        <taxon>Pythiales</taxon>
        <taxon>Pythiaceae</taxon>
        <taxon>Pythium</taxon>
    </lineage>
</organism>
<sequence length="214" mass="24902">MSPTKARMTEAKGRQVTFPALLTQRFNYHVTPKRIWIENHATKQQWACEIASTDDFAVKGAGIPEDLVMEYVVVALGKLSTKATTNKHECQADLIPIDKTRLRLDLELRFDVAGVIWNPEYLFILEPVEVSETEILKAKIQDLELELYEIRQLLREREVPSIIVIGDRLVETSKTLSTRVVLWMQKTQWWFGHAYRGMQRALHTQIQHTKRFLE</sequence>
<dbReference type="AlphaFoldDB" id="A0A8K1FJY5"/>
<name>A0A8K1FJY5_PYTOL</name>
<protein>
    <submittedName>
        <fullName evidence="1">Uncharacterized protein</fullName>
    </submittedName>
</protein>